<dbReference type="Gene3D" id="3.20.20.30">
    <property type="entry name" value="Luciferase-like domain"/>
    <property type="match status" value="1"/>
</dbReference>
<protein>
    <submittedName>
        <fullName evidence="7">LLM class flavin-dependent oxidoreductase</fullName>
    </submittedName>
</protein>
<proteinExistence type="inferred from homology"/>
<name>A0ABP7FF36_9ACTN</name>
<evidence type="ECO:0000256" key="4">
    <source>
        <dbReference type="ARBA" id="ARBA00023033"/>
    </source>
</evidence>
<feature type="domain" description="Luciferase-like" evidence="6">
    <location>
        <begin position="26"/>
        <end position="393"/>
    </location>
</feature>
<dbReference type="PANTHER" id="PTHR30011:SF16">
    <property type="entry name" value="C2H2 FINGER DOMAIN TRANSCRIPTION FACTOR (EUROFUNG)-RELATED"/>
    <property type="match status" value="1"/>
</dbReference>
<dbReference type="PIRSF" id="PIRSF000337">
    <property type="entry name" value="NTA_MOA"/>
    <property type="match status" value="1"/>
</dbReference>
<keyword evidence="8" id="KW-1185">Reference proteome</keyword>
<dbReference type="InterPro" id="IPR036661">
    <property type="entry name" value="Luciferase-like_sf"/>
</dbReference>
<keyword evidence="2" id="KW-0288">FMN</keyword>
<dbReference type="PANTHER" id="PTHR30011">
    <property type="entry name" value="ALKANESULFONATE MONOOXYGENASE-RELATED"/>
    <property type="match status" value="1"/>
</dbReference>
<comment type="caution">
    <text evidence="7">The sequence shown here is derived from an EMBL/GenBank/DDBJ whole genome shotgun (WGS) entry which is preliminary data.</text>
</comment>
<keyword evidence="3" id="KW-0560">Oxidoreductase</keyword>
<evidence type="ECO:0000313" key="7">
    <source>
        <dbReference type="EMBL" id="GAA3734226.1"/>
    </source>
</evidence>
<evidence type="ECO:0000256" key="1">
    <source>
        <dbReference type="ARBA" id="ARBA00022630"/>
    </source>
</evidence>
<evidence type="ECO:0000259" key="6">
    <source>
        <dbReference type="Pfam" id="PF00296"/>
    </source>
</evidence>
<dbReference type="InterPro" id="IPR051260">
    <property type="entry name" value="Diverse_substr_monoxygenases"/>
</dbReference>
<organism evidence="7 8">
    <name type="scientific">Salinactinospora qingdaonensis</name>
    <dbReference type="NCBI Taxonomy" id="702744"/>
    <lineage>
        <taxon>Bacteria</taxon>
        <taxon>Bacillati</taxon>
        <taxon>Actinomycetota</taxon>
        <taxon>Actinomycetes</taxon>
        <taxon>Streptosporangiales</taxon>
        <taxon>Nocardiopsidaceae</taxon>
        <taxon>Salinactinospora</taxon>
    </lineage>
</organism>
<dbReference type="InterPro" id="IPR016215">
    <property type="entry name" value="NTA_MOA"/>
</dbReference>
<dbReference type="EMBL" id="BAABDD010000004">
    <property type="protein sequence ID" value="GAA3734226.1"/>
    <property type="molecule type" value="Genomic_DNA"/>
</dbReference>
<sequence length="448" mass="50171">MHLNVFAECSPSPQFVGFWRDSDDRSATGYRSLEYWTSVARKLEAACVDALFFADIHGVYDVYRGSWEPAARHAVQLPAIDPTLVIPALAAATERLGFAVTYSTTYHPPYQCARAFSTLDHLTGGRVAWNIVTSYLRSAAENGLGEYLDHDLRYDRADEYVEVARALWERSWDEDAVVRDTEADVFAVPEKVRAIDHKGDWFTVRGPHQCEPSPQRTPVLYQAGASGRGTAFAARHAEVVFLTMSDPQTGAPQVAELRQRAEEAGRDPHALKAMQGSMVMVGPTRAEAKARADLYNSLWSGEGQLAKWCGWMDIDLAAYPDETPVEEIRAEGSHSFVKFLQRLGPERTWTVADVRYLVTRPRRPRREAPVTLYGTPEQVADRMEQWIETAGVDGFNLIPCPPTGGIDDICDLLVPELQRRGLFRTAYDPAETTLRERYFGAGNRHYPG</sequence>
<dbReference type="Pfam" id="PF00296">
    <property type="entry name" value="Bac_luciferase"/>
    <property type="match status" value="1"/>
</dbReference>
<accession>A0ABP7FF36</accession>
<dbReference type="InterPro" id="IPR011251">
    <property type="entry name" value="Luciferase-like_dom"/>
</dbReference>
<dbReference type="Proteomes" id="UP001500908">
    <property type="component" value="Unassembled WGS sequence"/>
</dbReference>
<evidence type="ECO:0000256" key="5">
    <source>
        <dbReference type="ARBA" id="ARBA00033748"/>
    </source>
</evidence>
<keyword evidence="1" id="KW-0285">Flavoprotein</keyword>
<dbReference type="SUPFAM" id="SSF51679">
    <property type="entry name" value="Bacterial luciferase-like"/>
    <property type="match status" value="1"/>
</dbReference>
<comment type="similarity">
    <text evidence="5">Belongs to the NtaA/SnaA/DszA monooxygenase family.</text>
</comment>
<keyword evidence="4" id="KW-0503">Monooxygenase</keyword>
<dbReference type="NCBIfam" id="TIGR03860">
    <property type="entry name" value="FMN_nitrolo"/>
    <property type="match status" value="1"/>
</dbReference>
<evidence type="ECO:0000313" key="8">
    <source>
        <dbReference type="Proteomes" id="UP001500908"/>
    </source>
</evidence>
<evidence type="ECO:0000256" key="2">
    <source>
        <dbReference type="ARBA" id="ARBA00022643"/>
    </source>
</evidence>
<reference evidence="8" key="1">
    <citation type="journal article" date="2019" name="Int. J. Syst. Evol. Microbiol.">
        <title>The Global Catalogue of Microorganisms (GCM) 10K type strain sequencing project: providing services to taxonomists for standard genome sequencing and annotation.</title>
        <authorList>
            <consortium name="The Broad Institute Genomics Platform"/>
            <consortium name="The Broad Institute Genome Sequencing Center for Infectious Disease"/>
            <person name="Wu L."/>
            <person name="Ma J."/>
        </authorList>
    </citation>
    <scope>NUCLEOTIDE SEQUENCE [LARGE SCALE GENOMIC DNA]</scope>
    <source>
        <strain evidence="8">JCM 17137</strain>
    </source>
</reference>
<gene>
    <name evidence="7" type="ORF">GCM10022402_13180</name>
</gene>
<dbReference type="RefSeq" id="WP_344968393.1">
    <property type="nucleotide sequence ID" value="NZ_BAABDD010000004.1"/>
</dbReference>
<evidence type="ECO:0000256" key="3">
    <source>
        <dbReference type="ARBA" id="ARBA00023002"/>
    </source>
</evidence>